<evidence type="ECO:0000256" key="1">
    <source>
        <dbReference type="ARBA" id="ARBA00009048"/>
    </source>
</evidence>
<dbReference type="GO" id="GO:0005886">
    <property type="term" value="C:plasma membrane"/>
    <property type="evidence" value="ECO:0007669"/>
    <property type="project" value="TreeGrafter"/>
</dbReference>
<dbReference type="Gene3D" id="3.40.50.410">
    <property type="entry name" value="von Willebrand factor, type A domain"/>
    <property type="match status" value="1"/>
</dbReference>
<dbReference type="InterPro" id="IPR000008">
    <property type="entry name" value="C2_dom"/>
</dbReference>
<accession>A0A1D2NJX1</accession>
<reference evidence="6 7" key="1">
    <citation type="journal article" date="2016" name="Genome Biol. Evol.">
        <title>Gene Family Evolution Reflects Adaptation to Soil Environmental Stressors in the Genome of the Collembolan Orchesella cincta.</title>
        <authorList>
            <person name="Faddeeva-Vakhrusheva A."/>
            <person name="Derks M.F."/>
            <person name="Anvar S.Y."/>
            <person name="Agamennone V."/>
            <person name="Suring W."/>
            <person name="Smit S."/>
            <person name="van Straalen N.M."/>
            <person name="Roelofs D."/>
        </authorList>
    </citation>
    <scope>NUCLEOTIDE SEQUENCE [LARGE SCALE GENOMIC DNA]</scope>
    <source>
        <tissue evidence="6">Mixed pool</tissue>
    </source>
</reference>
<feature type="compositionally biased region" description="Polar residues" evidence="3">
    <location>
        <begin position="556"/>
        <end position="566"/>
    </location>
</feature>
<dbReference type="OMA" id="MVHETEF"/>
<dbReference type="SMART" id="SM00239">
    <property type="entry name" value="C2"/>
    <property type="match status" value="1"/>
</dbReference>
<dbReference type="SUPFAM" id="SSF49562">
    <property type="entry name" value="C2 domain (Calcium/lipid-binding domain, CaLB)"/>
    <property type="match status" value="1"/>
</dbReference>
<dbReference type="EMBL" id="LJIJ01000021">
    <property type="protein sequence ID" value="ODN05578.1"/>
    <property type="molecule type" value="Genomic_DNA"/>
</dbReference>
<dbReference type="CDD" id="cd04047">
    <property type="entry name" value="C2B_Copine"/>
    <property type="match status" value="1"/>
</dbReference>
<dbReference type="STRING" id="48709.A0A1D2NJX1"/>
<dbReference type="Pfam" id="PF00168">
    <property type="entry name" value="C2"/>
    <property type="match status" value="1"/>
</dbReference>
<dbReference type="InterPro" id="IPR045052">
    <property type="entry name" value="Copine"/>
</dbReference>
<evidence type="ECO:0000256" key="2">
    <source>
        <dbReference type="ARBA" id="ARBA00022737"/>
    </source>
</evidence>
<dbReference type="Gene3D" id="2.60.40.150">
    <property type="entry name" value="C2 domain"/>
    <property type="match status" value="1"/>
</dbReference>
<dbReference type="SUPFAM" id="SSF53300">
    <property type="entry name" value="vWA-like"/>
    <property type="match status" value="1"/>
</dbReference>
<feature type="domain" description="C2" evidence="4">
    <location>
        <begin position="1"/>
        <end position="126"/>
    </location>
</feature>
<dbReference type="FunFam" id="2.60.40.150:FF:000099">
    <property type="entry name" value="Copine 3"/>
    <property type="match status" value="1"/>
</dbReference>
<feature type="domain" description="VWFA" evidence="5">
    <location>
        <begin position="306"/>
        <end position="466"/>
    </location>
</feature>
<dbReference type="GO" id="GO:0032991">
    <property type="term" value="C:protein-containing complex"/>
    <property type="evidence" value="ECO:0007669"/>
    <property type="project" value="UniProtKB-ARBA"/>
</dbReference>
<sequence length="566" mass="62885">MNDEFTPGTFVEPTSTVEISISCRNLLDMDVFSRSDPMCVVYHHPAGMSHWVELVRTEVIWDNLDPDFVTKVAIDYRFEIEQPLRFEVYDIDAPSANLENHDFLGYAECTLAQVVAAGYQGLSLPLLQNKSKYYPILPKNAKISKGSIILLAEELVQFKEEVTLKVQGYSMGRTKVYSCILAPKIFFVLSKINENGSYTVVYRSEASPGKTPVWRPATIPMRTLCNGDKDRTLQFHVFQVGLNGYHSSLGMVFTTVNKMSELVGSETVNLTGKNGLEKAATLKFAQVTIAPVFTFMEYISGGTQIHCCFAIDFTATSGSRPNPYEQAIQAVGEIIQDYDQTKKFPAYGFGARVPPSGEVRHNFPVTLTDNPFCNGIEGVMEAYRNCIRQIQLYGPTNFAPVIRDVANLARKNMEGNHYYVLVIITDGIITDMPQTKEVIVGAAHLPLSIIIVGVGRANFAAMDELDGDTVRLSYNGKFAPRDIVQFVPYRDSYTWMASVSPDAVQWYSGYESTGKVAKIRLAQEVLAEIPEQITSFMKSRSIVPVGRKTDQPTRARVTSGQGTSSS</sequence>
<organism evidence="6 7">
    <name type="scientific">Orchesella cincta</name>
    <name type="common">Springtail</name>
    <name type="synonym">Podura cincta</name>
    <dbReference type="NCBI Taxonomy" id="48709"/>
    <lineage>
        <taxon>Eukaryota</taxon>
        <taxon>Metazoa</taxon>
        <taxon>Ecdysozoa</taxon>
        <taxon>Arthropoda</taxon>
        <taxon>Hexapoda</taxon>
        <taxon>Collembola</taxon>
        <taxon>Entomobryomorpha</taxon>
        <taxon>Entomobryoidea</taxon>
        <taxon>Orchesellidae</taxon>
        <taxon>Orchesellinae</taxon>
        <taxon>Orchesella</taxon>
    </lineage>
</organism>
<name>A0A1D2NJX1_ORCCI</name>
<proteinExistence type="inferred from homology"/>
<dbReference type="InterPro" id="IPR010734">
    <property type="entry name" value="Copine_C"/>
</dbReference>
<dbReference type="InterPro" id="IPR036465">
    <property type="entry name" value="vWFA_dom_sf"/>
</dbReference>
<dbReference type="PANTHER" id="PTHR10857">
    <property type="entry name" value="COPINE"/>
    <property type="match status" value="1"/>
</dbReference>
<dbReference type="PANTHER" id="PTHR10857:SF106">
    <property type="entry name" value="C2 DOMAIN-CONTAINING PROTEIN"/>
    <property type="match status" value="1"/>
</dbReference>
<comment type="caution">
    <text evidence="6">The sequence shown here is derived from an EMBL/GenBank/DDBJ whole genome shotgun (WGS) entry which is preliminary data.</text>
</comment>
<evidence type="ECO:0000313" key="6">
    <source>
        <dbReference type="EMBL" id="ODN05578.1"/>
    </source>
</evidence>
<dbReference type="CDD" id="cd04048">
    <property type="entry name" value="C2A_Copine"/>
    <property type="match status" value="1"/>
</dbReference>
<dbReference type="Pfam" id="PF07002">
    <property type="entry name" value="Copine"/>
    <property type="match status" value="1"/>
</dbReference>
<protein>
    <submittedName>
        <fullName evidence="6">Copine-8</fullName>
    </submittedName>
</protein>
<dbReference type="InterPro" id="IPR002035">
    <property type="entry name" value="VWF_A"/>
</dbReference>
<dbReference type="PROSITE" id="PS50004">
    <property type="entry name" value="C2"/>
    <property type="match status" value="1"/>
</dbReference>
<feature type="region of interest" description="Disordered" evidence="3">
    <location>
        <begin position="547"/>
        <end position="566"/>
    </location>
</feature>
<dbReference type="GO" id="GO:0071277">
    <property type="term" value="P:cellular response to calcium ion"/>
    <property type="evidence" value="ECO:0007669"/>
    <property type="project" value="TreeGrafter"/>
</dbReference>
<comment type="similarity">
    <text evidence="1">Belongs to the copine family.</text>
</comment>
<evidence type="ECO:0000313" key="7">
    <source>
        <dbReference type="Proteomes" id="UP000094527"/>
    </source>
</evidence>
<keyword evidence="7" id="KW-1185">Reference proteome</keyword>
<dbReference type="Proteomes" id="UP000094527">
    <property type="component" value="Unassembled WGS sequence"/>
</dbReference>
<dbReference type="InterPro" id="IPR035892">
    <property type="entry name" value="C2_domain_sf"/>
</dbReference>
<dbReference type="GO" id="GO:0005544">
    <property type="term" value="F:calcium-dependent phospholipid binding"/>
    <property type="evidence" value="ECO:0007669"/>
    <property type="project" value="InterPro"/>
</dbReference>
<dbReference type="OrthoDB" id="5855668at2759"/>
<evidence type="ECO:0000256" key="3">
    <source>
        <dbReference type="SAM" id="MobiDB-lite"/>
    </source>
</evidence>
<evidence type="ECO:0000259" key="4">
    <source>
        <dbReference type="PROSITE" id="PS50004"/>
    </source>
</evidence>
<gene>
    <name evidence="6" type="ORF">Ocin01_01120</name>
</gene>
<dbReference type="SMART" id="SM00327">
    <property type="entry name" value="VWA"/>
    <property type="match status" value="1"/>
</dbReference>
<dbReference type="AlphaFoldDB" id="A0A1D2NJX1"/>
<dbReference type="PROSITE" id="PS50234">
    <property type="entry name" value="VWFA"/>
    <property type="match status" value="1"/>
</dbReference>
<dbReference type="InterPro" id="IPR037768">
    <property type="entry name" value="C2B_Copine"/>
</dbReference>
<evidence type="ECO:0000259" key="5">
    <source>
        <dbReference type="PROSITE" id="PS50234"/>
    </source>
</evidence>
<keyword evidence="2" id="KW-0677">Repeat</keyword>